<evidence type="ECO:0000313" key="5">
    <source>
        <dbReference type="Proteomes" id="UP000281128"/>
    </source>
</evidence>
<dbReference type="OrthoDB" id="9786101at2"/>
<dbReference type="SUPFAM" id="SSF52172">
    <property type="entry name" value="CheY-like"/>
    <property type="match status" value="1"/>
</dbReference>
<dbReference type="InterPro" id="IPR001789">
    <property type="entry name" value="Sig_transdc_resp-reg_receiver"/>
</dbReference>
<dbReference type="GO" id="GO:0000160">
    <property type="term" value="P:phosphorelay signal transduction system"/>
    <property type="evidence" value="ECO:0007669"/>
    <property type="project" value="InterPro"/>
</dbReference>
<dbReference type="PIRSF" id="PIRSF036400">
    <property type="entry name" value="RR_Ctr_UCP036400"/>
    <property type="match status" value="1"/>
</dbReference>
<evidence type="ECO:0000259" key="3">
    <source>
        <dbReference type="PROSITE" id="PS50110"/>
    </source>
</evidence>
<dbReference type="Pfam" id="PF22029">
    <property type="entry name" value="PhyR_sigma2"/>
    <property type="match status" value="1"/>
</dbReference>
<dbReference type="CDD" id="cd17540">
    <property type="entry name" value="REC_PhyR"/>
    <property type="match status" value="1"/>
</dbReference>
<evidence type="ECO:0000313" key="4">
    <source>
        <dbReference type="EMBL" id="RKF14871.1"/>
    </source>
</evidence>
<dbReference type="InterPro" id="IPR053866">
    <property type="entry name" value="PhyR_sigma2"/>
</dbReference>
<dbReference type="InterPro" id="IPR014605">
    <property type="entry name" value="Sig_resp-reg_PhyR"/>
</dbReference>
<evidence type="ECO:0000256" key="1">
    <source>
        <dbReference type="ARBA" id="ARBA00022553"/>
    </source>
</evidence>
<dbReference type="EMBL" id="RAPE01000002">
    <property type="protein sequence ID" value="RKF14871.1"/>
    <property type="molecule type" value="Genomic_DNA"/>
</dbReference>
<dbReference type="Pfam" id="PF00072">
    <property type="entry name" value="Response_reg"/>
    <property type="match status" value="1"/>
</dbReference>
<organism evidence="4 5">
    <name type="scientific">Roseovarius spongiae</name>
    <dbReference type="NCBI Taxonomy" id="2320272"/>
    <lineage>
        <taxon>Bacteria</taxon>
        <taxon>Pseudomonadati</taxon>
        <taxon>Pseudomonadota</taxon>
        <taxon>Alphaproteobacteria</taxon>
        <taxon>Rhodobacterales</taxon>
        <taxon>Roseobacteraceae</taxon>
        <taxon>Roseovarius</taxon>
    </lineage>
</organism>
<dbReference type="AlphaFoldDB" id="A0A3A8AXN3"/>
<proteinExistence type="predicted"/>
<dbReference type="RefSeq" id="WP_121165773.1">
    <property type="nucleotide sequence ID" value="NZ_RAPE01000002.1"/>
</dbReference>
<dbReference type="Gene3D" id="3.40.50.2300">
    <property type="match status" value="1"/>
</dbReference>
<dbReference type="InterPro" id="IPR050595">
    <property type="entry name" value="Bact_response_regulator"/>
</dbReference>
<dbReference type="SUPFAM" id="SSF88659">
    <property type="entry name" value="Sigma3 and sigma4 domains of RNA polymerase sigma factors"/>
    <property type="match status" value="1"/>
</dbReference>
<comment type="caution">
    <text evidence="4">The sequence shown here is derived from an EMBL/GenBank/DDBJ whole genome shotgun (WGS) entry which is preliminary data.</text>
</comment>
<feature type="modified residue" description="4-aspartylphosphate" evidence="2">
    <location>
        <position position="203"/>
    </location>
</feature>
<accession>A0A3A8AXN3</accession>
<dbReference type="SMART" id="SM00448">
    <property type="entry name" value="REC"/>
    <property type="match status" value="1"/>
</dbReference>
<evidence type="ECO:0000256" key="2">
    <source>
        <dbReference type="PROSITE-ProRule" id="PRU00169"/>
    </source>
</evidence>
<dbReference type="InterPro" id="IPR011006">
    <property type="entry name" value="CheY-like_superfamily"/>
</dbReference>
<reference evidence="4 5" key="1">
    <citation type="submission" date="2018-09" db="EMBL/GenBank/DDBJ databases">
        <title>Roseovarius spongiae sp. nov., isolated from a marine sponge.</title>
        <authorList>
            <person name="Zhuang L."/>
            <person name="Luo L."/>
        </authorList>
    </citation>
    <scope>NUCLEOTIDE SEQUENCE [LARGE SCALE GENOMIC DNA]</scope>
    <source>
        <strain evidence="4 5">HN-E21</strain>
    </source>
</reference>
<name>A0A3A8AXN3_9RHOB</name>
<dbReference type="Proteomes" id="UP000281128">
    <property type="component" value="Unassembled WGS sequence"/>
</dbReference>
<sequence>MTETVGQTSIADAIGRELPYLRRYARALTGSQETGDTYAAATLEAILEDRSLFEQSTSPKIALFKAFNGIWVSSGAPVEGAKGEPGGSSGSAEDRAQWRLAGLTKNTREVLLLHAIEGLTTEQIGEVIGVSGNEARELLDIARSEMSKAVAGRIMVIEDEAIIAMDIMAIVEQMGHTVTGNARTRDAAVELARKDPPDMILADIQLADKSSGIDAVAHILKEHGDVPVVFITAFPERLLTGERPEPAFLITKPYSEEQVLSAVSQAMFFSSTETLLT</sequence>
<keyword evidence="5" id="KW-1185">Reference proteome</keyword>
<dbReference type="InterPro" id="IPR053867">
    <property type="entry name" value="PhyR_sigma4"/>
</dbReference>
<gene>
    <name evidence="4" type="ORF">D6850_08345</name>
</gene>
<dbReference type="PANTHER" id="PTHR44591:SF3">
    <property type="entry name" value="RESPONSE REGULATORY DOMAIN-CONTAINING PROTEIN"/>
    <property type="match status" value="1"/>
</dbReference>
<dbReference type="InterPro" id="IPR013324">
    <property type="entry name" value="RNA_pol_sigma_r3/r4-like"/>
</dbReference>
<protein>
    <submittedName>
        <fullName evidence="4">Response regulator</fullName>
    </submittedName>
</protein>
<feature type="domain" description="Response regulatory" evidence="3">
    <location>
        <begin position="153"/>
        <end position="267"/>
    </location>
</feature>
<dbReference type="NCBIfam" id="NF006623">
    <property type="entry name" value="PRK09191.1"/>
    <property type="match status" value="1"/>
</dbReference>
<dbReference type="PROSITE" id="PS50110">
    <property type="entry name" value="RESPONSE_REGULATORY"/>
    <property type="match status" value="1"/>
</dbReference>
<keyword evidence="1 2" id="KW-0597">Phosphoprotein</keyword>
<dbReference type="Gene3D" id="1.20.140.160">
    <property type="match status" value="1"/>
</dbReference>
<dbReference type="PANTHER" id="PTHR44591">
    <property type="entry name" value="STRESS RESPONSE REGULATOR PROTEIN 1"/>
    <property type="match status" value="1"/>
</dbReference>
<dbReference type="Pfam" id="PF22233">
    <property type="entry name" value="PhyR_sigma-like"/>
    <property type="match status" value="1"/>
</dbReference>